<dbReference type="PANTHER" id="PTHR31987">
    <property type="entry name" value="GLUTAMINASE A-RELATED"/>
    <property type="match status" value="1"/>
</dbReference>
<dbReference type="Pfam" id="PF17168">
    <property type="entry name" value="DUF5127"/>
    <property type="match status" value="1"/>
</dbReference>
<dbReference type="SUPFAM" id="SSF48208">
    <property type="entry name" value="Six-hairpin glycosidases"/>
    <property type="match status" value="1"/>
</dbReference>
<dbReference type="InterPro" id="IPR008979">
    <property type="entry name" value="Galactose-bd-like_sf"/>
</dbReference>
<dbReference type="GO" id="GO:0005975">
    <property type="term" value="P:carbohydrate metabolic process"/>
    <property type="evidence" value="ECO:0007669"/>
    <property type="project" value="InterPro"/>
</dbReference>
<organism evidence="5 6">
    <name type="scientific">Bacteroides faecis</name>
    <dbReference type="NCBI Taxonomy" id="674529"/>
    <lineage>
        <taxon>Bacteria</taxon>
        <taxon>Pseudomonadati</taxon>
        <taxon>Bacteroidota</taxon>
        <taxon>Bacteroidia</taxon>
        <taxon>Bacteroidales</taxon>
        <taxon>Bacteroidaceae</taxon>
        <taxon>Bacteroides</taxon>
    </lineage>
</organism>
<dbReference type="Pfam" id="PF16335">
    <property type="entry name" value="GtaA_6_Hairpin"/>
    <property type="match status" value="1"/>
</dbReference>
<feature type="domain" description="Glutaminase A central" evidence="3">
    <location>
        <begin position="508"/>
        <end position="844"/>
    </location>
</feature>
<evidence type="ECO:0000313" key="5">
    <source>
        <dbReference type="EMBL" id="CUP12135.1"/>
    </source>
</evidence>
<protein>
    <submittedName>
        <fullName evidence="5">Glutaminase A</fullName>
    </submittedName>
</protein>
<feature type="chain" id="PRO_5008026407" evidence="1">
    <location>
        <begin position="33"/>
        <end position="851"/>
    </location>
</feature>
<dbReference type="Pfam" id="PF16334">
    <property type="entry name" value="DUF4964"/>
    <property type="match status" value="1"/>
</dbReference>
<dbReference type="EMBL" id="CZAE01000007">
    <property type="protein sequence ID" value="CUP12135.1"/>
    <property type="molecule type" value="Genomic_DNA"/>
</dbReference>
<evidence type="ECO:0000259" key="4">
    <source>
        <dbReference type="Pfam" id="PF17168"/>
    </source>
</evidence>
<proteinExistence type="predicted"/>
<feature type="domain" description="DUF4964" evidence="2">
    <location>
        <begin position="26"/>
        <end position="110"/>
    </location>
</feature>
<dbReference type="PANTHER" id="PTHR31987:SF1">
    <property type="entry name" value="GLUTAMINASE A"/>
    <property type="match status" value="1"/>
</dbReference>
<dbReference type="InterPro" id="IPR033433">
    <property type="entry name" value="GtaA_N"/>
</dbReference>
<name>A0A174KRD9_9BACE</name>
<evidence type="ECO:0000259" key="3">
    <source>
        <dbReference type="Pfam" id="PF16335"/>
    </source>
</evidence>
<evidence type="ECO:0000256" key="1">
    <source>
        <dbReference type="SAM" id="SignalP"/>
    </source>
</evidence>
<dbReference type="InterPro" id="IPR008928">
    <property type="entry name" value="6-hairpin_glycosidase_sf"/>
</dbReference>
<dbReference type="InterPro" id="IPR052743">
    <property type="entry name" value="Glutaminase_GtaA"/>
</dbReference>
<evidence type="ECO:0000313" key="6">
    <source>
        <dbReference type="Proteomes" id="UP000095606"/>
    </source>
</evidence>
<accession>A0A174KRD9</accession>
<dbReference type="Gene3D" id="2.60.120.260">
    <property type="entry name" value="Galactose-binding domain-like"/>
    <property type="match status" value="1"/>
</dbReference>
<dbReference type="SUPFAM" id="SSF49785">
    <property type="entry name" value="Galactose-binding domain-like"/>
    <property type="match status" value="1"/>
</dbReference>
<feature type="signal peptide" evidence="1">
    <location>
        <begin position="1"/>
        <end position="32"/>
    </location>
</feature>
<gene>
    <name evidence="5" type="ORF">ERS852461_01905</name>
</gene>
<keyword evidence="1" id="KW-0732">Signal</keyword>
<dbReference type="InterPro" id="IPR032514">
    <property type="entry name" value="GtaA_central"/>
</dbReference>
<dbReference type="AlphaFoldDB" id="A0A174KRD9"/>
<reference evidence="5 6" key="1">
    <citation type="submission" date="2015-09" db="EMBL/GenBank/DDBJ databases">
        <authorList>
            <consortium name="Pathogen Informatics"/>
        </authorList>
    </citation>
    <scope>NUCLEOTIDE SEQUENCE [LARGE SCALE GENOMIC DNA]</scope>
    <source>
        <strain evidence="5 6">2789STDY5834846</strain>
    </source>
</reference>
<evidence type="ECO:0000259" key="2">
    <source>
        <dbReference type="Pfam" id="PF16334"/>
    </source>
</evidence>
<dbReference type="Proteomes" id="UP000095606">
    <property type="component" value="Unassembled WGS sequence"/>
</dbReference>
<sequence length="851" mass="96906">MDNLKFVDKIKEVFMKKLLAMMALSVGLMVNAQTVDLLKPSKEIALRAPSVPIVVSDPYFSIWSPYDNLMEGSTEHWTNAKKPLLGALRVDGKVYRFLGKDKINLIPIAPMTNVERWEAAYTNNQPANGWQELQFDDSNWKKGKAAFGSRDMQRVHTEWKGDNTDIYIRRTFDFNDKDIAEDIYLIYSHDDVFELYLNGEKLVSTGLVWRDNVSLKLSDAAKKKLRNGKNVIAAHCHNTTGGSYVDFGLFREKENAVKFANEAVQKSVDVLATSSYYTFACGPVELDIVFTAPQLIDDLDLLSTPINYVSYRVRSLDKKEHDVQFYIETTPELTINESNQPTIARTLSKNGISYVEAGSIDQPICDRKGDLICADWGYVYLAGVNGAGKSVSLGDYYGMKESFVKNGTLASSKTKWETRKEENTPAMAYTHNLGMVSQNGKEGFMMIGYDDIYSIEYMYEKRMGYWKHDGKVTIFDAFEKLRDNYLSIMERCRALDELIYNDAEKAGGKKYAEICSVSYRQVMSAHKLFTDKEGNLLWFSKENNSNGCVNTVDLTYPSAPLFLVYNPELVKAMMTSIFEYSASGRWNKPFAAHDLGTYPIANGQVYGGDMPIEESGNMVILAAALAKVEGNADYAKKYWDILTIWTNYLVEYGQDPSNQLCTDDFAGHWAHNANLSVKAIMGIAGYSEIARMLGFNDVADEYATIAKKMAVKWEEMANEGDHYRLAFDREDTWSQKYNMIWDKMWGLNLFPNNVIDKEINYYLTKQNPYGLPLDSRKDYTKSDWIMWTAAMSSDQITFEKFVDPLYKYVNETISRVPISDWYDTKTNQMTGFKARSVIGGHWMKVLMGKMK</sequence>
<dbReference type="InterPro" id="IPR032515">
    <property type="entry name" value="DUF4964"/>
</dbReference>
<feature type="domain" description="Glutaminase A N-terminal" evidence="4">
    <location>
        <begin position="273"/>
        <end position="502"/>
    </location>
</feature>